<dbReference type="PANTHER" id="PTHR31469">
    <property type="entry name" value="OS07G0633600 PROTEIN"/>
    <property type="match status" value="1"/>
</dbReference>
<keyword evidence="6" id="KW-1185">Reference proteome</keyword>
<sequence>MPARRLRNAQQPPPLLLRFLTLLLQVIACLLLTTTIYLFHLHHHSIHTATDTVAHNSPGGSALRHKLDLAHYILQKSNNQNEKAKEEVAREHGWKGNAAENFVRPAAAVADDIEVVDKSYHENKKSWSKLQQTLLQNNMLPTPIPRTHTSRGFSGLPPDQTPALEGALRGTIHCPNTDPQINELLSSMLASWNEPRGTRDDLAQYYYTDKDGTRQQHPFVPLPLDHFDPQHPEEVRTKRRRYLTFEPDTGGWNNLRISFENILTLAALSGRTLVLPPEQSMYLLYAKKGDTRNGYRQYTDYFNMTDNSDFLRRVPIISAEEFLRLEGGDDGFVPLNGYDETKKQHLLDVAKGCEERKKSEVFCEDLYDHYLAHGQLQPLISEPVAEQNCFVFDKDVFLYGDEYISKLSEDVQARIQTYCKNRPPVYYNKTMHDAPVWHFETMDLKWRLLTHSYALLFFTDPVIGNYYLRFARDYFRYHDEVYCAAGKMILAMQYEKDVLFGDAHNPGADLDRELVGGYSSLHVRRGDLQFPEVRFDSATWYENTKELWKPNEILYIATDERNATFFDDFRRKHSGPLRFFDDFRELADLDSIDSTLYGMIETVVSSRGSVFAGTWFSTFSGYIVRLRGYYGMSKYFTYYSWLDRKFFMHEWMNVGSGSLFAREYPVAWTGIDGDKFVDNDSEKPRKKAREVVSVDGGTFLERDTLYPRDEMEEAKAVAESELNKLGRGLAGRPMSETPAVLGAFRGHVSCDVNVDNSVVYWNEPQGHRDYAFKTPFGVGTDKPKYLAFTPDGGGFNNIRMSFEIILIIAAALDRILVLPPEQPMYLLRNDAAKRHRGLDAFFDIESPSFQKRVRVITMEQFVMKEGLVDIEGQPQGQFPADVEEFDHLATAAKECNKGMPKKKWKEGDLTSCDIVHAYLSKHGTTPEISASHHQCLVFDKGMFDTGKPDDEEGASEFCSSGKRKMVFLTKEFDEPQLLYIQAGKPPTRMLSHYYGYMYFSDVAVGNYYKRLVRDLLHYRPEINCAAGKIIKALQDEGKARGFLTDINGAGGYSAMHIRRGDFQYKNMKISGEEWVKNTNDVFEKNEILYIATDEKDKTFFEPFRRAGYTLRFLDDFKQLAGLQDLDPNHMGMLETVVASRGRKFSGTFRSTFSGYINRLRGYHGMSVTTSFYGSMGDRFKHHIWPAANIHSTNLDTYAKEWPDAWNGIDADVAPSKIEGTF</sequence>
<keyword evidence="1 5" id="KW-0808">Transferase</keyword>
<keyword evidence="5" id="KW-0328">Glycosyltransferase</keyword>
<organism evidence="5 6">
    <name type="scientific">Skeletonema marinoi</name>
    <dbReference type="NCBI Taxonomy" id="267567"/>
    <lineage>
        <taxon>Eukaryota</taxon>
        <taxon>Sar</taxon>
        <taxon>Stramenopiles</taxon>
        <taxon>Ochrophyta</taxon>
        <taxon>Bacillariophyta</taxon>
        <taxon>Coscinodiscophyceae</taxon>
        <taxon>Thalassiosirophycidae</taxon>
        <taxon>Thalassiosirales</taxon>
        <taxon>Skeletonemataceae</taxon>
        <taxon>Skeletonema</taxon>
        <taxon>Skeletonema marinoi-dohrnii complex</taxon>
    </lineage>
</organism>
<dbReference type="Proteomes" id="UP001224775">
    <property type="component" value="Unassembled WGS sequence"/>
</dbReference>
<gene>
    <name evidence="5" type="ORF">QTG54_000157</name>
</gene>
<keyword evidence="2" id="KW-0294">Fucose metabolism</keyword>
<evidence type="ECO:0000256" key="2">
    <source>
        <dbReference type="ARBA" id="ARBA00023253"/>
    </source>
</evidence>
<dbReference type="Gene3D" id="3.40.50.11350">
    <property type="match status" value="2"/>
</dbReference>
<proteinExistence type="predicted"/>
<dbReference type="EC" id="2.4.1.221" evidence="5"/>
<protein>
    <submittedName>
        <fullName evidence="5">GDP-fucose protein O-fucosyltransferase family protein</fullName>
        <ecNumber evidence="5">2.4.1.221</ecNumber>
    </submittedName>
</protein>
<evidence type="ECO:0000256" key="1">
    <source>
        <dbReference type="ARBA" id="ARBA00022679"/>
    </source>
</evidence>
<accession>A0AAD8YLJ0</accession>
<dbReference type="GO" id="GO:0046922">
    <property type="term" value="F:peptide-O-fucosyltransferase activity"/>
    <property type="evidence" value="ECO:0007669"/>
    <property type="project" value="UniProtKB-EC"/>
</dbReference>
<dbReference type="GO" id="GO:0006004">
    <property type="term" value="P:fucose metabolic process"/>
    <property type="evidence" value="ECO:0007669"/>
    <property type="project" value="UniProtKB-KW"/>
</dbReference>
<dbReference type="Gene3D" id="3.40.50.11340">
    <property type="match status" value="2"/>
</dbReference>
<reference evidence="5" key="1">
    <citation type="submission" date="2023-06" db="EMBL/GenBank/DDBJ databases">
        <title>Survivors Of The Sea: Transcriptome response of Skeletonema marinoi to long-term dormancy.</title>
        <authorList>
            <person name="Pinder M.I.M."/>
            <person name="Kourtchenko O."/>
            <person name="Robertson E.K."/>
            <person name="Larsson T."/>
            <person name="Maumus F."/>
            <person name="Osuna-Cruz C.M."/>
            <person name="Vancaester E."/>
            <person name="Stenow R."/>
            <person name="Vandepoele K."/>
            <person name="Ploug H."/>
            <person name="Bruchert V."/>
            <person name="Godhe A."/>
            <person name="Topel M."/>
        </authorList>
    </citation>
    <scope>NUCLEOTIDE SEQUENCE</scope>
    <source>
        <strain evidence="5">R05AC</strain>
    </source>
</reference>
<dbReference type="FunFam" id="3.40.50.11350:FF:000014">
    <property type="entry name" value="Uncharacterized protein"/>
    <property type="match status" value="1"/>
</dbReference>
<keyword evidence="4" id="KW-1133">Transmembrane helix</keyword>
<keyword evidence="3" id="KW-0119">Carbohydrate metabolism</keyword>
<evidence type="ECO:0000313" key="5">
    <source>
        <dbReference type="EMBL" id="KAK1748218.1"/>
    </source>
</evidence>
<feature type="transmembrane region" description="Helical" evidence="4">
    <location>
        <begin position="15"/>
        <end position="39"/>
    </location>
</feature>
<dbReference type="PANTHER" id="PTHR31469:SF8">
    <property type="entry name" value="OS07G0641000 PROTEIN"/>
    <property type="match status" value="1"/>
</dbReference>
<dbReference type="InterPro" id="IPR019378">
    <property type="entry name" value="GDP-Fuc_O-FucTrfase"/>
</dbReference>
<dbReference type="CDD" id="cd11296">
    <property type="entry name" value="O-FucT_like"/>
    <property type="match status" value="2"/>
</dbReference>
<keyword evidence="4" id="KW-0812">Transmembrane</keyword>
<comment type="caution">
    <text evidence="5">The sequence shown here is derived from an EMBL/GenBank/DDBJ whole genome shotgun (WGS) entry which is preliminary data.</text>
</comment>
<dbReference type="AlphaFoldDB" id="A0AAD8YLJ0"/>
<dbReference type="EMBL" id="JATAAI010000001">
    <property type="protein sequence ID" value="KAK1748218.1"/>
    <property type="molecule type" value="Genomic_DNA"/>
</dbReference>
<dbReference type="Pfam" id="PF10250">
    <property type="entry name" value="O-FucT"/>
    <property type="match status" value="2"/>
</dbReference>
<evidence type="ECO:0000256" key="4">
    <source>
        <dbReference type="SAM" id="Phobius"/>
    </source>
</evidence>
<evidence type="ECO:0000256" key="3">
    <source>
        <dbReference type="ARBA" id="ARBA00023277"/>
    </source>
</evidence>
<name>A0AAD8YLJ0_9STRA</name>
<evidence type="ECO:0000313" key="6">
    <source>
        <dbReference type="Proteomes" id="UP001224775"/>
    </source>
</evidence>
<keyword evidence="4" id="KW-0472">Membrane</keyword>